<dbReference type="PANTHER" id="PTHR35849:SF1">
    <property type="entry name" value="INTERMEMBRANE PHOSPHOLIPID TRANSPORT SYSTEM BINDING PROTEIN MLAB"/>
    <property type="match status" value="1"/>
</dbReference>
<evidence type="ECO:0000313" key="3">
    <source>
        <dbReference type="Proteomes" id="UP000252707"/>
    </source>
</evidence>
<name>A0A369CBI2_9GAMM</name>
<dbReference type="InterPro" id="IPR058548">
    <property type="entry name" value="MlaB-like_STAS"/>
</dbReference>
<comment type="caution">
    <text evidence="2">The sequence shown here is derived from an EMBL/GenBank/DDBJ whole genome shotgun (WGS) entry which is preliminary data.</text>
</comment>
<dbReference type="Proteomes" id="UP000252707">
    <property type="component" value="Unassembled WGS sequence"/>
</dbReference>
<dbReference type="EMBL" id="QPJY01000003">
    <property type="protein sequence ID" value="RCX31073.1"/>
    <property type="molecule type" value="Genomic_DNA"/>
</dbReference>
<proteinExistence type="predicted"/>
<reference evidence="2 3" key="1">
    <citation type="submission" date="2018-07" db="EMBL/GenBank/DDBJ databases">
        <title>Genomic Encyclopedia of Type Strains, Phase IV (KMG-IV): sequencing the most valuable type-strain genomes for metagenomic binning, comparative biology and taxonomic classification.</title>
        <authorList>
            <person name="Goeker M."/>
        </authorList>
    </citation>
    <scope>NUCLEOTIDE SEQUENCE [LARGE SCALE GENOMIC DNA]</scope>
    <source>
        <strain evidence="2 3">DSM 26407</strain>
    </source>
</reference>
<feature type="domain" description="STAS" evidence="1">
    <location>
        <begin position="14"/>
        <end position="99"/>
    </location>
</feature>
<dbReference type="RefSeq" id="WP_170142091.1">
    <property type="nucleotide sequence ID" value="NZ_QPJY01000003.1"/>
</dbReference>
<keyword evidence="3" id="KW-1185">Reference proteome</keyword>
<dbReference type="CDD" id="cd07043">
    <property type="entry name" value="STAS_anti-anti-sigma_factors"/>
    <property type="match status" value="1"/>
</dbReference>
<evidence type="ECO:0000313" key="2">
    <source>
        <dbReference type="EMBL" id="RCX31073.1"/>
    </source>
</evidence>
<sequence length="99" mass="10513">MNNLTLEQAADGSFRLQGELGFATVPEVLESGRRLFSGGGTLTLDLSGVSRVDSAGLALLVEWVREGRRQGRTLAFTGVPEQLLSIARISGLEEILGLA</sequence>
<dbReference type="SUPFAM" id="SSF52091">
    <property type="entry name" value="SpoIIaa-like"/>
    <property type="match status" value="1"/>
</dbReference>
<dbReference type="Pfam" id="PF13466">
    <property type="entry name" value="STAS_2"/>
    <property type="match status" value="1"/>
</dbReference>
<dbReference type="AlphaFoldDB" id="A0A369CBI2"/>
<dbReference type="InterPro" id="IPR002645">
    <property type="entry name" value="STAS_dom"/>
</dbReference>
<dbReference type="PROSITE" id="PS50801">
    <property type="entry name" value="STAS"/>
    <property type="match status" value="1"/>
</dbReference>
<accession>A0A369CBI2</accession>
<organism evidence="2 3">
    <name type="scientific">Thioalbus denitrificans</name>
    <dbReference type="NCBI Taxonomy" id="547122"/>
    <lineage>
        <taxon>Bacteria</taxon>
        <taxon>Pseudomonadati</taxon>
        <taxon>Pseudomonadota</taxon>
        <taxon>Gammaproteobacteria</taxon>
        <taxon>Chromatiales</taxon>
        <taxon>Ectothiorhodospiraceae</taxon>
        <taxon>Thioalbus</taxon>
    </lineage>
</organism>
<dbReference type="InterPro" id="IPR036513">
    <property type="entry name" value="STAS_dom_sf"/>
</dbReference>
<dbReference type="InterPro" id="IPR052746">
    <property type="entry name" value="MlaB_ABC_Transporter"/>
</dbReference>
<dbReference type="PANTHER" id="PTHR35849">
    <property type="entry name" value="BLR2341 PROTEIN"/>
    <property type="match status" value="1"/>
</dbReference>
<protein>
    <submittedName>
        <fullName evidence="2">Phospholipid transport system transporter-binding protein</fullName>
    </submittedName>
</protein>
<gene>
    <name evidence="2" type="ORF">DFQ59_10337</name>
</gene>
<dbReference type="Gene3D" id="3.30.750.24">
    <property type="entry name" value="STAS domain"/>
    <property type="match status" value="1"/>
</dbReference>
<evidence type="ECO:0000259" key="1">
    <source>
        <dbReference type="PROSITE" id="PS50801"/>
    </source>
</evidence>